<reference evidence="3" key="1">
    <citation type="submission" date="2019-04" db="EMBL/GenBank/DDBJ databases">
        <title>Friends and foes A comparative genomics studyof 23 Aspergillus species from section Flavi.</title>
        <authorList>
            <consortium name="DOE Joint Genome Institute"/>
            <person name="Kjaerbolling I."/>
            <person name="Vesth T."/>
            <person name="Frisvad J.C."/>
            <person name="Nybo J.L."/>
            <person name="Theobald S."/>
            <person name="Kildgaard S."/>
            <person name="Isbrandt T."/>
            <person name="Kuo A."/>
            <person name="Sato A."/>
            <person name="Lyhne E.K."/>
            <person name="Kogle M.E."/>
            <person name="Wiebenga A."/>
            <person name="Kun R.S."/>
            <person name="Lubbers R.J."/>
            <person name="Makela M.R."/>
            <person name="Barry K."/>
            <person name="Chovatia M."/>
            <person name="Clum A."/>
            <person name="Daum C."/>
            <person name="Haridas S."/>
            <person name="He G."/>
            <person name="LaButti K."/>
            <person name="Lipzen A."/>
            <person name="Mondo S."/>
            <person name="Riley R."/>
            <person name="Salamov A."/>
            <person name="Simmons B.A."/>
            <person name="Magnuson J.K."/>
            <person name="Henrissat B."/>
            <person name="Mortensen U.H."/>
            <person name="Larsen T.O."/>
            <person name="Devries R.P."/>
            <person name="Grigoriev I.V."/>
            <person name="Machida M."/>
            <person name="Baker S.E."/>
            <person name="Andersen M.R."/>
        </authorList>
    </citation>
    <scope>NUCLEOTIDE SEQUENCE [LARGE SCALE GENOMIC DNA]</scope>
    <source>
        <strain evidence="3">CBS 130017</strain>
    </source>
</reference>
<dbReference type="AlphaFoldDB" id="A0A5N6XIV6"/>
<evidence type="ECO:0000256" key="1">
    <source>
        <dbReference type="SAM" id="Phobius"/>
    </source>
</evidence>
<name>A0A5N6XIV6_9EURO</name>
<gene>
    <name evidence="2" type="ORF">BDV39DRAFT_166461</name>
</gene>
<accession>A0A5N6XIV6</accession>
<organism evidence="2 3">
    <name type="scientific">Aspergillus sergii</name>
    <dbReference type="NCBI Taxonomy" id="1034303"/>
    <lineage>
        <taxon>Eukaryota</taxon>
        <taxon>Fungi</taxon>
        <taxon>Dikarya</taxon>
        <taxon>Ascomycota</taxon>
        <taxon>Pezizomycotina</taxon>
        <taxon>Eurotiomycetes</taxon>
        <taxon>Eurotiomycetidae</taxon>
        <taxon>Eurotiales</taxon>
        <taxon>Aspergillaceae</taxon>
        <taxon>Aspergillus</taxon>
        <taxon>Aspergillus subgen. Circumdati</taxon>
    </lineage>
</organism>
<keyword evidence="1" id="KW-0812">Transmembrane</keyword>
<keyword evidence="1" id="KW-1133">Transmembrane helix</keyword>
<keyword evidence="3" id="KW-1185">Reference proteome</keyword>
<proteinExistence type="predicted"/>
<dbReference type="EMBL" id="ML741763">
    <property type="protein sequence ID" value="KAE8333174.1"/>
    <property type="molecule type" value="Genomic_DNA"/>
</dbReference>
<evidence type="ECO:0000313" key="2">
    <source>
        <dbReference type="EMBL" id="KAE8333174.1"/>
    </source>
</evidence>
<dbReference type="Proteomes" id="UP000325945">
    <property type="component" value="Unassembled WGS sequence"/>
</dbReference>
<feature type="transmembrane region" description="Helical" evidence="1">
    <location>
        <begin position="56"/>
        <end position="73"/>
    </location>
</feature>
<keyword evidence="1" id="KW-0472">Membrane</keyword>
<protein>
    <submittedName>
        <fullName evidence="2">Uncharacterized protein</fullName>
    </submittedName>
</protein>
<sequence length="94" mass="10610">MESRHGFMSCSPIVCRMVMQRKSLLILVSLCHSAWVVVRARIWRCSSRSSPVVRRLSRTGIGFFGILALVLHMHPGCFYTKRRNGCSGNLVDVS</sequence>
<evidence type="ECO:0000313" key="3">
    <source>
        <dbReference type="Proteomes" id="UP000325945"/>
    </source>
</evidence>